<dbReference type="HOGENOM" id="CLU_2776982_0_0_1"/>
<dbReference type="EMBL" id="KN832007">
    <property type="protein sequence ID" value="KIN99251.1"/>
    <property type="molecule type" value="Genomic_DNA"/>
</dbReference>
<keyword evidence="2" id="KW-1185">Reference proteome</keyword>
<name>A0A0C3JP36_PISTI</name>
<reference evidence="2" key="2">
    <citation type="submission" date="2015-01" db="EMBL/GenBank/DDBJ databases">
        <title>Evolutionary Origins and Diversification of the Mycorrhizal Mutualists.</title>
        <authorList>
            <consortium name="DOE Joint Genome Institute"/>
            <consortium name="Mycorrhizal Genomics Consortium"/>
            <person name="Kohler A."/>
            <person name="Kuo A."/>
            <person name="Nagy L.G."/>
            <person name="Floudas D."/>
            <person name="Copeland A."/>
            <person name="Barry K.W."/>
            <person name="Cichocki N."/>
            <person name="Veneault-Fourrey C."/>
            <person name="LaButti K."/>
            <person name="Lindquist E.A."/>
            <person name="Lipzen A."/>
            <person name="Lundell T."/>
            <person name="Morin E."/>
            <person name="Murat C."/>
            <person name="Riley R."/>
            <person name="Ohm R."/>
            <person name="Sun H."/>
            <person name="Tunlid A."/>
            <person name="Henrissat B."/>
            <person name="Grigoriev I.V."/>
            <person name="Hibbett D.S."/>
            <person name="Martin F."/>
        </authorList>
    </citation>
    <scope>NUCLEOTIDE SEQUENCE [LARGE SCALE GENOMIC DNA]</scope>
    <source>
        <strain evidence="2">Marx 270</strain>
    </source>
</reference>
<evidence type="ECO:0000313" key="2">
    <source>
        <dbReference type="Proteomes" id="UP000054217"/>
    </source>
</evidence>
<gene>
    <name evidence="1" type="ORF">M404DRAFT_1004908</name>
</gene>
<reference evidence="1 2" key="1">
    <citation type="submission" date="2014-04" db="EMBL/GenBank/DDBJ databases">
        <authorList>
            <consortium name="DOE Joint Genome Institute"/>
            <person name="Kuo A."/>
            <person name="Kohler A."/>
            <person name="Costa M.D."/>
            <person name="Nagy L.G."/>
            <person name="Floudas D."/>
            <person name="Copeland A."/>
            <person name="Barry K.W."/>
            <person name="Cichocki N."/>
            <person name="Veneault-Fourrey C."/>
            <person name="LaButti K."/>
            <person name="Lindquist E.A."/>
            <person name="Lipzen A."/>
            <person name="Lundell T."/>
            <person name="Morin E."/>
            <person name="Murat C."/>
            <person name="Sun H."/>
            <person name="Tunlid A."/>
            <person name="Henrissat B."/>
            <person name="Grigoriev I.V."/>
            <person name="Hibbett D.S."/>
            <person name="Martin F."/>
            <person name="Nordberg H.P."/>
            <person name="Cantor M.N."/>
            <person name="Hua S.X."/>
        </authorList>
    </citation>
    <scope>NUCLEOTIDE SEQUENCE [LARGE SCALE GENOMIC DNA]</scope>
    <source>
        <strain evidence="1 2">Marx 270</strain>
    </source>
</reference>
<dbReference type="AlphaFoldDB" id="A0A0C3JP36"/>
<protein>
    <submittedName>
        <fullName evidence="1">Uncharacterized protein</fullName>
    </submittedName>
</protein>
<dbReference type="Proteomes" id="UP000054217">
    <property type="component" value="Unassembled WGS sequence"/>
</dbReference>
<organism evidence="1 2">
    <name type="scientific">Pisolithus tinctorius Marx 270</name>
    <dbReference type="NCBI Taxonomy" id="870435"/>
    <lineage>
        <taxon>Eukaryota</taxon>
        <taxon>Fungi</taxon>
        <taxon>Dikarya</taxon>
        <taxon>Basidiomycota</taxon>
        <taxon>Agaricomycotina</taxon>
        <taxon>Agaricomycetes</taxon>
        <taxon>Agaricomycetidae</taxon>
        <taxon>Boletales</taxon>
        <taxon>Sclerodermatineae</taxon>
        <taxon>Pisolithaceae</taxon>
        <taxon>Pisolithus</taxon>
    </lineage>
</organism>
<sequence>MEESGFDRGISANKHGLCRSSQRVEFIVSIHVLVANNRVVRYVRPLVFPKCVLLRLVRTATSTVLNGSR</sequence>
<accession>A0A0C3JP36</accession>
<dbReference type="InParanoid" id="A0A0C3JP36"/>
<evidence type="ECO:0000313" key="1">
    <source>
        <dbReference type="EMBL" id="KIN99251.1"/>
    </source>
</evidence>
<proteinExistence type="predicted"/>